<organism evidence="4 5">
    <name type="scientific">Pseudokineococcus lusitanus</name>
    <dbReference type="NCBI Taxonomy" id="763993"/>
    <lineage>
        <taxon>Bacteria</taxon>
        <taxon>Bacillati</taxon>
        <taxon>Actinomycetota</taxon>
        <taxon>Actinomycetes</taxon>
        <taxon>Kineosporiales</taxon>
        <taxon>Kineosporiaceae</taxon>
        <taxon>Pseudokineococcus</taxon>
    </lineage>
</organism>
<dbReference type="GO" id="GO:0004476">
    <property type="term" value="F:mannose-6-phosphate isomerase activity"/>
    <property type="evidence" value="ECO:0007669"/>
    <property type="project" value="InterPro"/>
</dbReference>
<sequence length="386" mass="39208">MPELDEALLDDEGRLAAADPSAVLRALAGAGAQVRRALELVEESPAARWDPADRPRAVVVAARGGSAVVAGVLEALAGQRAAVPVVARTGAVLPAWVGALDLVVAVSLSGRAESTVALAAEAGRRGARLLTVGAADSPLAVACAHGRGVHVPLPEPGREATSAPTSRTALWSLLTPALWAGERLGVLPPLGGTDGRGTVAALEEVADALDVEADACRPSSDTFVNPAKTLALDLATDVPVLLGDGDLAGVAARRAASVLARTARLPAVHGRLPDDAGDVVATFGGPFAAAAEDELFEDPFLDGPSRSRLRLVLLREEVTGPGSAVLRLAERSGVRTSDVVVDEGGPLARFARLVARTDLAATYLALGTGLDPATSPHVAELRDALG</sequence>
<dbReference type="Proteomes" id="UP000276232">
    <property type="component" value="Unassembled WGS sequence"/>
</dbReference>
<protein>
    <submittedName>
        <fullName evidence="4">Phosphoglucose isomerase-like protein</fullName>
    </submittedName>
</protein>
<dbReference type="PROSITE" id="PS51464">
    <property type="entry name" value="SIS"/>
    <property type="match status" value="1"/>
</dbReference>
<dbReference type="InParanoid" id="A0A3N1G944"/>
<dbReference type="Gene3D" id="3.40.50.10490">
    <property type="entry name" value="Glucose-6-phosphate isomerase like protein, domain 1"/>
    <property type="match status" value="2"/>
</dbReference>
<dbReference type="GO" id="GO:0004347">
    <property type="term" value="F:glucose-6-phosphate isomerase activity"/>
    <property type="evidence" value="ECO:0007669"/>
    <property type="project" value="InterPro"/>
</dbReference>
<evidence type="ECO:0000256" key="2">
    <source>
        <dbReference type="ARBA" id="ARBA00023235"/>
    </source>
</evidence>
<dbReference type="InterPro" id="IPR019490">
    <property type="entry name" value="Glu6P/Mann6P_isomerase_C"/>
</dbReference>
<dbReference type="InterPro" id="IPR046348">
    <property type="entry name" value="SIS_dom_sf"/>
</dbReference>
<name>A0A3N1G944_9ACTN</name>
<evidence type="ECO:0000313" key="5">
    <source>
        <dbReference type="Proteomes" id="UP000276232"/>
    </source>
</evidence>
<proteinExistence type="inferred from homology"/>
<dbReference type="SUPFAM" id="SSF53697">
    <property type="entry name" value="SIS domain"/>
    <property type="match status" value="1"/>
</dbReference>
<dbReference type="Pfam" id="PF10432">
    <property type="entry name" value="bact-PGI_C"/>
    <property type="match status" value="1"/>
</dbReference>
<accession>A0A3N1G944</accession>
<evidence type="ECO:0000313" key="4">
    <source>
        <dbReference type="EMBL" id="ROP26731.1"/>
    </source>
</evidence>
<dbReference type="AlphaFoldDB" id="A0A3N1G944"/>
<dbReference type="GO" id="GO:1901135">
    <property type="term" value="P:carbohydrate derivative metabolic process"/>
    <property type="evidence" value="ECO:0007669"/>
    <property type="project" value="InterPro"/>
</dbReference>
<gene>
    <name evidence="4" type="ORF">EDC03_3201</name>
</gene>
<dbReference type="EMBL" id="RJKN01000010">
    <property type="protein sequence ID" value="ROP26731.1"/>
    <property type="molecule type" value="Genomic_DNA"/>
</dbReference>
<feature type="domain" description="SIS" evidence="3">
    <location>
        <begin position="41"/>
        <end position="186"/>
    </location>
</feature>
<keyword evidence="2 4" id="KW-0413">Isomerase</keyword>
<comment type="similarity">
    <text evidence="1">Belongs to the PGI/PMI family.</text>
</comment>
<evidence type="ECO:0000256" key="1">
    <source>
        <dbReference type="ARBA" id="ARBA00010523"/>
    </source>
</evidence>
<keyword evidence="5" id="KW-1185">Reference proteome</keyword>
<dbReference type="InterPro" id="IPR001347">
    <property type="entry name" value="SIS_dom"/>
</dbReference>
<dbReference type="OrthoDB" id="5241724at2"/>
<reference evidence="4 5" key="1">
    <citation type="journal article" date="2015" name="Stand. Genomic Sci.">
        <title>Genomic Encyclopedia of Bacterial and Archaeal Type Strains, Phase III: the genomes of soil and plant-associated and newly described type strains.</title>
        <authorList>
            <person name="Whitman W.B."/>
            <person name="Woyke T."/>
            <person name="Klenk H.P."/>
            <person name="Zhou Y."/>
            <person name="Lilburn T.G."/>
            <person name="Beck B.J."/>
            <person name="De Vos P."/>
            <person name="Vandamme P."/>
            <person name="Eisen J.A."/>
            <person name="Garrity G."/>
            <person name="Hugenholtz P."/>
            <person name="Kyrpides N.C."/>
        </authorList>
    </citation>
    <scope>NUCLEOTIDE SEQUENCE [LARGE SCALE GENOMIC DNA]</scope>
    <source>
        <strain evidence="4 5">CECT 7306</strain>
    </source>
</reference>
<dbReference type="RefSeq" id="WP_123381316.1">
    <property type="nucleotide sequence ID" value="NZ_RJKN01000010.1"/>
</dbReference>
<dbReference type="GO" id="GO:0097367">
    <property type="term" value="F:carbohydrate derivative binding"/>
    <property type="evidence" value="ECO:0007669"/>
    <property type="project" value="InterPro"/>
</dbReference>
<dbReference type="GO" id="GO:0005975">
    <property type="term" value="P:carbohydrate metabolic process"/>
    <property type="evidence" value="ECO:0007669"/>
    <property type="project" value="InterPro"/>
</dbReference>
<evidence type="ECO:0000259" key="3">
    <source>
        <dbReference type="PROSITE" id="PS51464"/>
    </source>
</evidence>
<comment type="caution">
    <text evidence="4">The sequence shown here is derived from an EMBL/GenBank/DDBJ whole genome shotgun (WGS) entry which is preliminary data.</text>
</comment>